<gene>
    <name evidence="3" type="ORF">AB0887_13270</name>
</gene>
<keyword evidence="1" id="KW-0521">NADP</keyword>
<sequence length="311" mass="32062">MEAVVFQEFGGPEVLGLRKIARPRPGAGQIRVEVRAAGVNPIDHKIRRGWMEELFPTTLPAVPGREFAGVVDALGEGGTGVAVGDEVFGWGDTGSGTYAEYALSRQYVRKPAALSWESAAALPVATETAQRVLDLLGVAKGETLLLHGAAGAVGTVAAQLAVARGATVIGTASPAHHERLRELGVRPVAYGEGLAARLNELTSERPDGSRVDAVFDAAGRGALPLSIELRGGTTDRVVTIADPDAAAHGVPFSASAVSDPLPALTGHAHLAAEGRLRLPIAETFPLTEAAKAQSLSESGHAGGKLILLPRA</sequence>
<evidence type="ECO:0000256" key="1">
    <source>
        <dbReference type="ARBA" id="ARBA00022857"/>
    </source>
</evidence>
<organism evidence="3 4">
    <name type="scientific">Streptomyces huasconensis</name>
    <dbReference type="NCBI Taxonomy" id="1854574"/>
    <lineage>
        <taxon>Bacteria</taxon>
        <taxon>Bacillati</taxon>
        <taxon>Actinomycetota</taxon>
        <taxon>Actinomycetes</taxon>
        <taxon>Kitasatosporales</taxon>
        <taxon>Streptomycetaceae</taxon>
        <taxon>Streptomyces</taxon>
    </lineage>
</organism>
<dbReference type="InterPro" id="IPR036291">
    <property type="entry name" value="NAD(P)-bd_dom_sf"/>
</dbReference>
<evidence type="ECO:0000259" key="2">
    <source>
        <dbReference type="SMART" id="SM00829"/>
    </source>
</evidence>
<dbReference type="PANTHER" id="PTHR44154:SF1">
    <property type="entry name" value="QUINONE OXIDOREDUCTASE"/>
    <property type="match status" value="1"/>
</dbReference>
<dbReference type="GO" id="GO:0016491">
    <property type="term" value="F:oxidoreductase activity"/>
    <property type="evidence" value="ECO:0007669"/>
    <property type="project" value="UniProtKB-KW"/>
</dbReference>
<dbReference type="SUPFAM" id="SSF50129">
    <property type="entry name" value="GroES-like"/>
    <property type="match status" value="1"/>
</dbReference>
<keyword evidence="4" id="KW-1185">Reference proteome</keyword>
<proteinExistence type="predicted"/>
<dbReference type="Pfam" id="PF13602">
    <property type="entry name" value="ADH_zinc_N_2"/>
    <property type="match status" value="1"/>
</dbReference>
<dbReference type="Gene3D" id="3.90.180.10">
    <property type="entry name" value="Medium-chain alcohol dehydrogenases, catalytic domain"/>
    <property type="match status" value="1"/>
</dbReference>
<dbReference type="InterPro" id="IPR051603">
    <property type="entry name" value="Zinc-ADH_QOR/CCCR"/>
</dbReference>
<dbReference type="PANTHER" id="PTHR44154">
    <property type="entry name" value="QUINONE OXIDOREDUCTASE"/>
    <property type="match status" value="1"/>
</dbReference>
<dbReference type="Proteomes" id="UP001553843">
    <property type="component" value="Unassembled WGS sequence"/>
</dbReference>
<evidence type="ECO:0000313" key="4">
    <source>
        <dbReference type="Proteomes" id="UP001553843"/>
    </source>
</evidence>
<dbReference type="Gene3D" id="3.40.50.720">
    <property type="entry name" value="NAD(P)-binding Rossmann-like Domain"/>
    <property type="match status" value="1"/>
</dbReference>
<dbReference type="EC" id="1.-.-.-" evidence="3"/>
<keyword evidence="3" id="KW-0560">Oxidoreductase</keyword>
<dbReference type="CDD" id="cd05289">
    <property type="entry name" value="MDR_like_2"/>
    <property type="match status" value="1"/>
</dbReference>
<name>A0ABV3LTZ8_9ACTN</name>
<dbReference type="Pfam" id="PF08240">
    <property type="entry name" value="ADH_N"/>
    <property type="match status" value="1"/>
</dbReference>
<reference evidence="3 4" key="1">
    <citation type="submission" date="2024-06" db="EMBL/GenBank/DDBJ databases">
        <title>The Natural Products Discovery Center: Release of the First 8490 Sequenced Strains for Exploring Actinobacteria Biosynthetic Diversity.</title>
        <authorList>
            <person name="Kalkreuter E."/>
            <person name="Kautsar S.A."/>
            <person name="Yang D."/>
            <person name="Bader C.D."/>
            <person name="Teijaro C.N."/>
            <person name="Fluegel L."/>
            <person name="Davis C.M."/>
            <person name="Simpson J.R."/>
            <person name="Lauterbach L."/>
            <person name="Steele A.D."/>
            <person name="Gui C."/>
            <person name="Meng S."/>
            <person name="Li G."/>
            <person name="Viehrig K."/>
            <person name="Ye F."/>
            <person name="Su P."/>
            <person name="Kiefer A.F."/>
            <person name="Nichols A."/>
            <person name="Cepeda A.J."/>
            <person name="Yan W."/>
            <person name="Fan B."/>
            <person name="Jiang Y."/>
            <person name="Adhikari A."/>
            <person name="Zheng C.-J."/>
            <person name="Schuster L."/>
            <person name="Cowan T.M."/>
            <person name="Smanski M.J."/>
            <person name="Chevrette M.G."/>
            <person name="De Carvalho L.P.S."/>
            <person name="Shen B."/>
        </authorList>
    </citation>
    <scope>NUCLEOTIDE SEQUENCE [LARGE SCALE GENOMIC DNA]</scope>
    <source>
        <strain evidence="3 4">NPDC047833</strain>
    </source>
</reference>
<dbReference type="SUPFAM" id="SSF51735">
    <property type="entry name" value="NAD(P)-binding Rossmann-fold domains"/>
    <property type="match status" value="1"/>
</dbReference>
<dbReference type="InterPro" id="IPR011032">
    <property type="entry name" value="GroES-like_sf"/>
</dbReference>
<dbReference type="EMBL" id="JBEYRS010000004">
    <property type="protein sequence ID" value="MEW2362910.1"/>
    <property type="molecule type" value="Genomic_DNA"/>
</dbReference>
<dbReference type="SMART" id="SM00829">
    <property type="entry name" value="PKS_ER"/>
    <property type="match status" value="1"/>
</dbReference>
<dbReference type="InterPro" id="IPR020843">
    <property type="entry name" value="ER"/>
</dbReference>
<protein>
    <submittedName>
        <fullName evidence="3">NADP-dependent oxidoreductase</fullName>
        <ecNumber evidence="3">1.-.-.-</ecNumber>
    </submittedName>
</protein>
<evidence type="ECO:0000313" key="3">
    <source>
        <dbReference type="EMBL" id="MEW2362910.1"/>
    </source>
</evidence>
<feature type="domain" description="Enoyl reductase (ER)" evidence="2">
    <location>
        <begin position="10"/>
        <end position="307"/>
    </location>
</feature>
<accession>A0ABV3LTZ8</accession>
<dbReference type="RefSeq" id="WP_359778188.1">
    <property type="nucleotide sequence ID" value="NZ_JBEYRR010000004.1"/>
</dbReference>
<comment type="caution">
    <text evidence="3">The sequence shown here is derived from an EMBL/GenBank/DDBJ whole genome shotgun (WGS) entry which is preliminary data.</text>
</comment>
<dbReference type="InterPro" id="IPR013154">
    <property type="entry name" value="ADH-like_N"/>
</dbReference>